<evidence type="ECO:0000256" key="2">
    <source>
        <dbReference type="ARBA" id="ARBA00022679"/>
    </source>
</evidence>
<keyword evidence="5 9" id="KW-0067">ATP-binding</keyword>
<dbReference type="RefSeq" id="WP_092461108.1">
    <property type="nucleotide sequence ID" value="NZ_BJEE01000002.1"/>
</dbReference>
<reference evidence="12" key="1">
    <citation type="submission" date="2016-08" db="EMBL/GenBank/DDBJ databases">
        <authorList>
            <person name="Varghese N."/>
            <person name="Submissions Spin"/>
        </authorList>
    </citation>
    <scope>NUCLEOTIDE SEQUENCE [LARGE SCALE GENOMIC DNA]</scope>
    <source>
        <strain evidence="12">R-53094</strain>
    </source>
</reference>
<comment type="subunit">
    <text evidence="9">Homohexamer.</text>
</comment>
<dbReference type="NCBIfam" id="TIGR00125">
    <property type="entry name" value="cyt_tran_rel"/>
    <property type="match status" value="1"/>
</dbReference>
<feature type="binding site" evidence="9">
    <location>
        <position position="17"/>
    </location>
    <ligand>
        <name>ATP</name>
        <dbReference type="ChEBI" id="CHEBI:30616"/>
    </ligand>
</feature>
<dbReference type="HAMAP" id="MF_00151">
    <property type="entry name" value="PPAT_bact"/>
    <property type="match status" value="1"/>
</dbReference>
<comment type="function">
    <text evidence="9">Reversibly transfers an adenylyl group from ATP to 4'-phosphopantetheine, yielding dephospho-CoA (dPCoA) and pyrophosphate.</text>
</comment>
<comment type="pathway">
    <text evidence="9">Cofactor biosynthesis; coenzyme A biosynthesis; CoA from (R)-pantothenate: step 4/5.</text>
</comment>
<dbReference type="Gene3D" id="3.40.50.620">
    <property type="entry name" value="HUPs"/>
    <property type="match status" value="1"/>
</dbReference>
<comment type="similarity">
    <text evidence="9">Belongs to the bacterial CoaD family.</text>
</comment>
<comment type="subcellular location">
    <subcellularLocation>
        <location evidence="9">Cytoplasm</location>
    </subcellularLocation>
</comment>
<dbReference type="STRING" id="1505725.GA0061074_10161"/>
<dbReference type="SUPFAM" id="SSF52374">
    <property type="entry name" value="Nucleotidylyl transferase"/>
    <property type="match status" value="1"/>
</dbReference>
<dbReference type="InterPro" id="IPR014729">
    <property type="entry name" value="Rossmann-like_a/b/a_fold"/>
</dbReference>
<evidence type="ECO:0000256" key="7">
    <source>
        <dbReference type="ARBA" id="ARBA00022993"/>
    </source>
</evidence>
<dbReference type="OrthoDB" id="9806661at2"/>
<keyword evidence="7 9" id="KW-0173">Coenzyme A biosynthesis</keyword>
<dbReference type="PRINTS" id="PR01020">
    <property type="entry name" value="LPSBIOSNTHSS"/>
</dbReference>
<name>A0A1C3YQC7_9LACO</name>
<gene>
    <name evidence="9" type="primary">coaD</name>
    <name evidence="11" type="ORF">GA0061074_10161</name>
</gene>
<dbReference type="Pfam" id="PF01467">
    <property type="entry name" value="CTP_transf_like"/>
    <property type="match status" value="1"/>
</dbReference>
<feature type="binding site" evidence="9">
    <location>
        <position position="9"/>
    </location>
    <ligand>
        <name>substrate</name>
    </ligand>
</feature>
<evidence type="ECO:0000256" key="4">
    <source>
        <dbReference type="ARBA" id="ARBA00022741"/>
    </source>
</evidence>
<dbReference type="GO" id="GO:0015937">
    <property type="term" value="P:coenzyme A biosynthetic process"/>
    <property type="evidence" value="ECO:0007669"/>
    <property type="project" value="UniProtKB-UniRule"/>
</dbReference>
<dbReference type="Proteomes" id="UP000199268">
    <property type="component" value="Unassembled WGS sequence"/>
</dbReference>
<keyword evidence="4 9" id="KW-0547">Nucleotide-binding</keyword>
<evidence type="ECO:0000259" key="10">
    <source>
        <dbReference type="Pfam" id="PF01467"/>
    </source>
</evidence>
<dbReference type="PANTHER" id="PTHR21342:SF1">
    <property type="entry name" value="PHOSPHOPANTETHEINE ADENYLYLTRANSFERASE"/>
    <property type="match status" value="1"/>
</dbReference>
<dbReference type="EMBL" id="FMAO01000001">
    <property type="protein sequence ID" value="SCB72294.1"/>
    <property type="molecule type" value="Genomic_DNA"/>
</dbReference>
<feature type="binding site" evidence="9">
    <location>
        <position position="87"/>
    </location>
    <ligand>
        <name>substrate</name>
    </ligand>
</feature>
<keyword evidence="3 9" id="KW-0548">Nucleotidyltransferase</keyword>
<dbReference type="PANTHER" id="PTHR21342">
    <property type="entry name" value="PHOSPHOPANTETHEINE ADENYLYLTRANSFERASE"/>
    <property type="match status" value="1"/>
</dbReference>
<evidence type="ECO:0000313" key="11">
    <source>
        <dbReference type="EMBL" id="SCB72294.1"/>
    </source>
</evidence>
<feature type="binding site" evidence="9">
    <location>
        <position position="98"/>
    </location>
    <ligand>
        <name>ATP</name>
        <dbReference type="ChEBI" id="CHEBI:30616"/>
    </ligand>
</feature>
<feature type="domain" description="Cytidyltransferase-like" evidence="10">
    <location>
        <begin position="5"/>
        <end position="132"/>
    </location>
</feature>
<evidence type="ECO:0000256" key="9">
    <source>
        <dbReference type="HAMAP-Rule" id="MF_00151"/>
    </source>
</evidence>
<dbReference type="InterPro" id="IPR004821">
    <property type="entry name" value="Cyt_trans-like"/>
</dbReference>
<evidence type="ECO:0000256" key="1">
    <source>
        <dbReference type="ARBA" id="ARBA00022490"/>
    </source>
</evidence>
<evidence type="ECO:0000256" key="8">
    <source>
        <dbReference type="ARBA" id="ARBA00029346"/>
    </source>
</evidence>
<comment type="catalytic activity">
    <reaction evidence="8 9">
        <text>(R)-4'-phosphopantetheine + ATP + H(+) = 3'-dephospho-CoA + diphosphate</text>
        <dbReference type="Rhea" id="RHEA:19801"/>
        <dbReference type="ChEBI" id="CHEBI:15378"/>
        <dbReference type="ChEBI" id="CHEBI:30616"/>
        <dbReference type="ChEBI" id="CHEBI:33019"/>
        <dbReference type="ChEBI" id="CHEBI:57328"/>
        <dbReference type="ChEBI" id="CHEBI:61723"/>
        <dbReference type="EC" id="2.7.7.3"/>
    </reaction>
</comment>
<feature type="binding site" evidence="9">
    <location>
        <position position="73"/>
    </location>
    <ligand>
        <name>substrate</name>
    </ligand>
</feature>
<evidence type="ECO:0000256" key="6">
    <source>
        <dbReference type="ARBA" id="ARBA00022842"/>
    </source>
</evidence>
<evidence type="ECO:0000256" key="5">
    <source>
        <dbReference type="ARBA" id="ARBA00022840"/>
    </source>
</evidence>
<keyword evidence="2 9" id="KW-0808">Transferase</keyword>
<dbReference type="NCBIfam" id="TIGR01510">
    <property type="entry name" value="coaD_prev_kdtB"/>
    <property type="match status" value="1"/>
</dbReference>
<organism evidence="11 12">
    <name type="scientific">Weissella bombi</name>
    <dbReference type="NCBI Taxonomy" id="1505725"/>
    <lineage>
        <taxon>Bacteria</taxon>
        <taxon>Bacillati</taxon>
        <taxon>Bacillota</taxon>
        <taxon>Bacilli</taxon>
        <taxon>Lactobacillales</taxon>
        <taxon>Lactobacillaceae</taxon>
        <taxon>Weissella</taxon>
    </lineage>
</organism>
<feature type="binding site" evidence="9">
    <location>
        <begin position="9"/>
        <end position="10"/>
    </location>
    <ligand>
        <name>ATP</name>
        <dbReference type="ChEBI" id="CHEBI:30616"/>
    </ligand>
</feature>
<protein>
    <recommendedName>
        <fullName evidence="9">Phosphopantetheine adenylyltransferase</fullName>
        <ecNumber evidence="9">2.7.7.3</ecNumber>
    </recommendedName>
    <alternativeName>
        <fullName evidence="9">Dephospho-CoA pyrophosphorylase</fullName>
    </alternativeName>
    <alternativeName>
        <fullName evidence="9">Pantetheine-phosphate adenylyltransferase</fullName>
        <shortName evidence="9">PPAT</shortName>
    </alternativeName>
</protein>
<dbReference type="UniPathway" id="UPA00241">
    <property type="reaction ID" value="UER00355"/>
</dbReference>
<dbReference type="GO" id="GO:0005737">
    <property type="term" value="C:cytoplasm"/>
    <property type="evidence" value="ECO:0007669"/>
    <property type="project" value="UniProtKB-SubCell"/>
</dbReference>
<comment type="cofactor">
    <cofactor evidence="9">
        <name>Mg(2+)</name>
        <dbReference type="ChEBI" id="CHEBI:18420"/>
    </cofactor>
</comment>
<evidence type="ECO:0000313" key="12">
    <source>
        <dbReference type="Proteomes" id="UP000199268"/>
    </source>
</evidence>
<feature type="binding site" evidence="9">
    <location>
        <begin position="88"/>
        <end position="90"/>
    </location>
    <ligand>
        <name>ATP</name>
        <dbReference type="ChEBI" id="CHEBI:30616"/>
    </ligand>
</feature>
<sequence length="158" mass="17642">MVKALFPGSFDPFTNGHLDMVVRAAQLFDEVIIGVGTNLSKNYLFDANEKITLIKRATDNLPNVKVVEMSGLTVSFMHEINANVLVRGIRNEKDYLYERDIAQMNSDLDSAETIFLLAKPEHQFISSSLLKEIASTGTDISKYVPDDVYEALVKKLGK</sequence>
<dbReference type="InterPro" id="IPR001980">
    <property type="entry name" value="PPAT"/>
</dbReference>
<dbReference type="CDD" id="cd02163">
    <property type="entry name" value="PPAT"/>
    <property type="match status" value="1"/>
</dbReference>
<feature type="binding site" evidence="9">
    <location>
        <begin position="122"/>
        <end position="128"/>
    </location>
    <ligand>
        <name>ATP</name>
        <dbReference type="ChEBI" id="CHEBI:30616"/>
    </ligand>
</feature>
<dbReference type="EC" id="2.7.7.3" evidence="9"/>
<evidence type="ECO:0000256" key="3">
    <source>
        <dbReference type="ARBA" id="ARBA00022695"/>
    </source>
</evidence>
<keyword evidence="12" id="KW-1185">Reference proteome</keyword>
<dbReference type="AlphaFoldDB" id="A0A1C3YQC7"/>
<feature type="site" description="Transition state stabilizer" evidence="9">
    <location>
        <position position="17"/>
    </location>
</feature>
<keyword evidence="6 9" id="KW-0460">Magnesium</keyword>
<keyword evidence="1 9" id="KW-0963">Cytoplasm</keyword>
<proteinExistence type="inferred from homology"/>
<dbReference type="GO" id="GO:0005524">
    <property type="term" value="F:ATP binding"/>
    <property type="evidence" value="ECO:0007669"/>
    <property type="project" value="UniProtKB-KW"/>
</dbReference>
<accession>A0A1C3YQC7</accession>
<dbReference type="GO" id="GO:0004595">
    <property type="term" value="F:pantetheine-phosphate adenylyltransferase activity"/>
    <property type="evidence" value="ECO:0007669"/>
    <property type="project" value="UniProtKB-UniRule"/>
</dbReference>
<feature type="binding site" evidence="9">
    <location>
        <position position="41"/>
    </location>
    <ligand>
        <name>substrate</name>
    </ligand>
</feature>